<evidence type="ECO:0000313" key="3">
    <source>
        <dbReference type="Proteomes" id="UP001317259"/>
    </source>
</evidence>
<name>A0ABT0G0B4_9ACTN</name>
<evidence type="ECO:0000259" key="1">
    <source>
        <dbReference type="Pfam" id="PF03551"/>
    </source>
</evidence>
<dbReference type="EMBL" id="JAKRKC020000002">
    <property type="protein sequence ID" value="MCK2218042.1"/>
    <property type="molecule type" value="Genomic_DNA"/>
</dbReference>
<dbReference type="Pfam" id="PF03551">
    <property type="entry name" value="PadR"/>
    <property type="match status" value="1"/>
</dbReference>
<dbReference type="InterPro" id="IPR005149">
    <property type="entry name" value="Tscrpt_reg_PadR_N"/>
</dbReference>
<dbReference type="RefSeq" id="WP_242370811.1">
    <property type="nucleotide sequence ID" value="NZ_JAKRKC020000002.1"/>
</dbReference>
<dbReference type="InterPro" id="IPR036390">
    <property type="entry name" value="WH_DNA-bd_sf"/>
</dbReference>
<accession>A0ABT0G0B4</accession>
<reference evidence="2 3" key="1">
    <citation type="submission" date="2022-04" db="EMBL/GenBank/DDBJ databases">
        <title>Genome draft of Actinomadura sp. ATCC 31491.</title>
        <authorList>
            <person name="Shi X."/>
            <person name="Du Y."/>
        </authorList>
    </citation>
    <scope>NUCLEOTIDE SEQUENCE [LARGE SCALE GENOMIC DNA]</scope>
    <source>
        <strain evidence="2 3">ATCC 31491</strain>
    </source>
</reference>
<protein>
    <submittedName>
        <fullName evidence="2">PadR family transcriptional regulator</fullName>
    </submittedName>
</protein>
<dbReference type="SUPFAM" id="SSF46785">
    <property type="entry name" value="Winged helix' DNA-binding domain"/>
    <property type="match status" value="1"/>
</dbReference>
<proteinExistence type="predicted"/>
<dbReference type="Gene3D" id="1.10.10.10">
    <property type="entry name" value="Winged helix-like DNA-binding domain superfamily/Winged helix DNA-binding domain"/>
    <property type="match status" value="1"/>
</dbReference>
<evidence type="ECO:0000313" key="2">
    <source>
        <dbReference type="EMBL" id="MCK2218042.1"/>
    </source>
</evidence>
<sequence>MLELAILGFLRDQPLHGYELRKRVAALTGHVRPVADGTLYPAIKRMAAAGWVTRKDEPGAAAAPRRVLYLTEDGRQELERRLREPAELDLSDENRWFTLLAFLRHLDDPCAQAAVLRRRLAFLEEPTSFFYDGERPMAAEEFADPFRQGLLVIAHATSQAELAWLRDTIAELERRPARQTGGRGLHEGG</sequence>
<keyword evidence="3" id="KW-1185">Reference proteome</keyword>
<feature type="domain" description="Transcription regulator PadR N-terminal" evidence="1">
    <location>
        <begin position="6"/>
        <end position="80"/>
    </location>
</feature>
<dbReference type="InterPro" id="IPR052509">
    <property type="entry name" value="Metal_resp_DNA-bind_regulator"/>
</dbReference>
<comment type="caution">
    <text evidence="2">The sequence shown here is derived from an EMBL/GenBank/DDBJ whole genome shotgun (WGS) entry which is preliminary data.</text>
</comment>
<dbReference type="InterPro" id="IPR036388">
    <property type="entry name" value="WH-like_DNA-bd_sf"/>
</dbReference>
<dbReference type="Proteomes" id="UP001317259">
    <property type="component" value="Unassembled WGS sequence"/>
</dbReference>
<dbReference type="PANTHER" id="PTHR33169">
    <property type="entry name" value="PADR-FAMILY TRANSCRIPTIONAL REGULATOR"/>
    <property type="match status" value="1"/>
</dbReference>
<organism evidence="2 3">
    <name type="scientific">Actinomadura luzonensis</name>
    <dbReference type="NCBI Taxonomy" id="2805427"/>
    <lineage>
        <taxon>Bacteria</taxon>
        <taxon>Bacillati</taxon>
        <taxon>Actinomycetota</taxon>
        <taxon>Actinomycetes</taxon>
        <taxon>Streptosporangiales</taxon>
        <taxon>Thermomonosporaceae</taxon>
        <taxon>Actinomadura</taxon>
    </lineage>
</organism>
<dbReference type="PANTHER" id="PTHR33169:SF26">
    <property type="entry name" value="CONSERVED PROTEIN"/>
    <property type="match status" value="1"/>
</dbReference>
<gene>
    <name evidence="2" type="ORF">MF672_030260</name>
</gene>